<proteinExistence type="predicted"/>
<feature type="non-terminal residue" evidence="1">
    <location>
        <position position="1"/>
    </location>
</feature>
<reference evidence="1" key="1">
    <citation type="submission" date="2014-05" db="EMBL/GenBank/DDBJ databases">
        <title>The transcriptome of the halophilic microalga Tetraselmis sp. GSL018 isolated from the Great Salt Lake, Utah.</title>
        <authorList>
            <person name="Jinkerson R.E."/>
            <person name="D'Adamo S."/>
            <person name="Posewitz M.C."/>
        </authorList>
    </citation>
    <scope>NUCLEOTIDE SEQUENCE</scope>
    <source>
        <strain evidence="1">GSL018</strain>
    </source>
</reference>
<accession>A0A061SAB8</accession>
<name>A0A061SAB8_9CHLO</name>
<protein>
    <submittedName>
        <fullName evidence="1">Uncharacterized protein</fullName>
    </submittedName>
</protein>
<dbReference type="AlphaFoldDB" id="A0A061SAB8"/>
<gene>
    <name evidence="1" type="ORF">TSPGSL018_11317</name>
</gene>
<evidence type="ECO:0000313" key="1">
    <source>
        <dbReference type="EMBL" id="JAC79989.1"/>
    </source>
</evidence>
<organism evidence="1">
    <name type="scientific">Tetraselmis sp. GSL018</name>
    <dbReference type="NCBI Taxonomy" id="582737"/>
    <lineage>
        <taxon>Eukaryota</taxon>
        <taxon>Viridiplantae</taxon>
        <taxon>Chlorophyta</taxon>
        <taxon>core chlorophytes</taxon>
        <taxon>Chlorodendrophyceae</taxon>
        <taxon>Chlorodendrales</taxon>
        <taxon>Chlorodendraceae</taxon>
        <taxon>Tetraselmis</taxon>
    </lineage>
</organism>
<dbReference type="EMBL" id="GBEZ01005298">
    <property type="protein sequence ID" value="JAC79989.1"/>
    <property type="molecule type" value="Transcribed_RNA"/>
</dbReference>
<sequence length="96" mass="10842">GGVKHCALVCSRLTLPSRHGHTYYHVDQSQNAKFPGATEKNQSSISQFWLLTRGKTRKPFAVGAWYQPVESYLQLTPLEFSSYVGVSKNSIWNKLL</sequence>